<dbReference type="Pfam" id="PF00300">
    <property type="entry name" value="His_Phos_1"/>
    <property type="match status" value="1"/>
</dbReference>
<dbReference type="InterPro" id="IPR005952">
    <property type="entry name" value="Phosphogly_mut1"/>
</dbReference>
<keyword evidence="7" id="KW-1185">Reference proteome</keyword>
<dbReference type="GO" id="GO:0004619">
    <property type="term" value="F:phosphoglycerate mutase activity"/>
    <property type="evidence" value="ECO:0007669"/>
    <property type="project" value="UniProtKB-EC"/>
</dbReference>
<dbReference type="EC" id="5.4.2.11" evidence="2"/>
<reference evidence="6 7" key="1">
    <citation type="submission" date="2019-06" db="EMBL/GenBank/DDBJ databases">
        <title>Sequencing the genomes of 1000 actinobacteria strains.</title>
        <authorList>
            <person name="Klenk H.-P."/>
        </authorList>
    </citation>
    <scope>NUCLEOTIDE SEQUENCE [LARGE SCALE GENOMIC DNA]</scope>
    <source>
        <strain evidence="6 7">DSM 43186</strain>
    </source>
</reference>
<dbReference type="SUPFAM" id="SSF53254">
    <property type="entry name" value="Phosphoglycerate mutase-like"/>
    <property type="match status" value="1"/>
</dbReference>
<evidence type="ECO:0000256" key="3">
    <source>
        <dbReference type="ARBA" id="ARBA00023152"/>
    </source>
</evidence>
<gene>
    <name evidence="6" type="ORF">FHX40_1437</name>
</gene>
<feature type="binding site" evidence="5">
    <location>
        <position position="69"/>
    </location>
    <ligand>
        <name>substrate</name>
    </ligand>
</feature>
<evidence type="ECO:0000313" key="7">
    <source>
        <dbReference type="Proteomes" id="UP000319213"/>
    </source>
</evidence>
<evidence type="ECO:0000313" key="6">
    <source>
        <dbReference type="EMBL" id="TQM74754.1"/>
    </source>
</evidence>
<organism evidence="6 7">
    <name type="scientific">Thermopolyspora flexuosa</name>
    <dbReference type="NCBI Taxonomy" id="103836"/>
    <lineage>
        <taxon>Bacteria</taxon>
        <taxon>Bacillati</taxon>
        <taxon>Actinomycetota</taxon>
        <taxon>Actinomycetes</taxon>
        <taxon>Streptosporangiales</taxon>
        <taxon>Streptosporangiaceae</taxon>
        <taxon>Thermopolyspora</taxon>
    </lineage>
</organism>
<protein>
    <recommendedName>
        <fullName evidence="2">phosphoglycerate mutase (2,3-diphosphoglycerate-dependent)</fullName>
        <ecNumber evidence="2">5.4.2.11</ecNumber>
    </recommendedName>
</protein>
<dbReference type="EMBL" id="VFPQ01000001">
    <property type="protein sequence ID" value="TQM74754.1"/>
    <property type="molecule type" value="Genomic_DNA"/>
</dbReference>
<dbReference type="Gene3D" id="3.40.50.1240">
    <property type="entry name" value="Phosphoglycerate mutase-like"/>
    <property type="match status" value="1"/>
</dbReference>
<evidence type="ECO:0000256" key="1">
    <source>
        <dbReference type="ARBA" id="ARBA00006717"/>
    </source>
</evidence>
<dbReference type="CDD" id="cd07067">
    <property type="entry name" value="HP_PGM_like"/>
    <property type="match status" value="1"/>
</dbReference>
<dbReference type="AlphaFoldDB" id="A0A543IVZ5"/>
<dbReference type="PANTHER" id="PTHR11931">
    <property type="entry name" value="PHOSPHOGLYCERATE MUTASE"/>
    <property type="match status" value="1"/>
</dbReference>
<dbReference type="InterPro" id="IPR013078">
    <property type="entry name" value="His_Pase_superF_clade-1"/>
</dbReference>
<dbReference type="GO" id="GO:0006096">
    <property type="term" value="P:glycolytic process"/>
    <property type="evidence" value="ECO:0007669"/>
    <property type="project" value="UniProtKB-KW"/>
</dbReference>
<keyword evidence="4" id="KW-0413">Isomerase</keyword>
<comment type="similarity">
    <text evidence="1">Belongs to the phosphoglycerate mutase family. BPG-dependent PGAM subfamily.</text>
</comment>
<accession>A0A543IVZ5</accession>
<evidence type="ECO:0000256" key="4">
    <source>
        <dbReference type="ARBA" id="ARBA00023235"/>
    </source>
</evidence>
<evidence type="ECO:0000256" key="5">
    <source>
        <dbReference type="PIRSR" id="PIRSR613078-2"/>
    </source>
</evidence>
<proteinExistence type="inferred from homology"/>
<dbReference type="Proteomes" id="UP000319213">
    <property type="component" value="Unassembled WGS sequence"/>
</dbReference>
<dbReference type="SMART" id="SM00855">
    <property type="entry name" value="PGAM"/>
    <property type="match status" value="1"/>
</dbReference>
<keyword evidence="3" id="KW-0324">Glycolysis</keyword>
<comment type="caution">
    <text evidence="6">The sequence shown here is derived from an EMBL/GenBank/DDBJ whole genome shotgun (WGS) entry which is preliminary data.</text>
</comment>
<evidence type="ECO:0000256" key="2">
    <source>
        <dbReference type="ARBA" id="ARBA00012028"/>
    </source>
</evidence>
<name>A0A543IVZ5_9ACTN</name>
<dbReference type="InterPro" id="IPR029033">
    <property type="entry name" value="His_PPase_superfam"/>
</dbReference>
<sequence length="218" mass="24435">MAVRHGESAANAAFAEAARRGEPLAFPRPDSAVPLTDRGRKQAAALGRWLAALPEGRRPQVAWTSTYLRARETLRIVCEQLAEPPPVHEDERLIDRVMGELSLLNPEAVAERFPEEARRRQEVGWWVYRPPGGESFPDIAARLRSFLADLEREAAGRRVLVVAHDSVVALLRHVLEHDDDTDVRHIAGYGEVANTGISTWERRDGRLHLVEFNAVPHL</sequence>